<keyword evidence="3" id="KW-0285">Flavoprotein</keyword>
<comment type="caution">
    <text evidence="7">The sequence shown here is derived from an EMBL/GenBank/DDBJ whole genome shotgun (WGS) entry which is preliminary data.</text>
</comment>
<dbReference type="GO" id="GO:0003955">
    <property type="term" value="F:NAD(P)H dehydrogenase (quinone) activity"/>
    <property type="evidence" value="ECO:0007669"/>
    <property type="project" value="TreeGrafter"/>
</dbReference>
<evidence type="ECO:0000313" key="7">
    <source>
        <dbReference type="EMBL" id="KLI02765.1"/>
    </source>
</evidence>
<gene>
    <name evidence="7" type="ORF">SINU_06305</name>
</gene>
<evidence type="ECO:0000256" key="3">
    <source>
        <dbReference type="ARBA" id="ARBA00022630"/>
    </source>
</evidence>
<organism evidence="7 8">
    <name type="scientific">Sporolactobacillus inulinus CASD</name>
    <dbReference type="NCBI Taxonomy" id="1069536"/>
    <lineage>
        <taxon>Bacteria</taxon>
        <taxon>Bacillati</taxon>
        <taxon>Bacillota</taxon>
        <taxon>Bacilli</taxon>
        <taxon>Bacillales</taxon>
        <taxon>Sporolactobacillaceae</taxon>
        <taxon>Sporolactobacillus</taxon>
    </lineage>
</organism>
<dbReference type="Gene3D" id="3.50.50.100">
    <property type="match status" value="1"/>
</dbReference>
<dbReference type="OrthoDB" id="9781621at2"/>
<dbReference type="PANTHER" id="PTHR42913">
    <property type="entry name" value="APOPTOSIS-INDUCING FACTOR 1"/>
    <property type="match status" value="1"/>
</dbReference>
<dbReference type="EMBL" id="AFVQ02000079">
    <property type="protein sequence ID" value="KLI02765.1"/>
    <property type="molecule type" value="Genomic_DNA"/>
</dbReference>
<evidence type="ECO:0000259" key="6">
    <source>
        <dbReference type="Pfam" id="PF07992"/>
    </source>
</evidence>
<comment type="cofactor">
    <cofactor evidence="1">
        <name>FAD</name>
        <dbReference type="ChEBI" id="CHEBI:57692"/>
    </cofactor>
</comment>
<keyword evidence="4" id="KW-0274">FAD</keyword>
<dbReference type="InterPro" id="IPR036188">
    <property type="entry name" value="FAD/NAD-bd_sf"/>
</dbReference>
<evidence type="ECO:0000256" key="2">
    <source>
        <dbReference type="ARBA" id="ARBA00005272"/>
    </source>
</evidence>
<reference evidence="7 8" key="1">
    <citation type="journal article" date="2011" name="J. Bacteriol.">
        <title>Draft genome sequence of Sporolactobacillus inulinus strain CASD, an efficient D-lactic acid-producing bacterium with high-concentration lactate tolerance capability.</title>
        <authorList>
            <person name="Yu B."/>
            <person name="Su F."/>
            <person name="Wang L."/>
            <person name="Xu K."/>
            <person name="Zhao B."/>
            <person name="Xu P."/>
        </authorList>
    </citation>
    <scope>NUCLEOTIDE SEQUENCE [LARGE SCALE GENOMIC DNA]</scope>
    <source>
        <strain evidence="7 8">CASD</strain>
    </source>
</reference>
<evidence type="ECO:0000256" key="5">
    <source>
        <dbReference type="ARBA" id="ARBA00023002"/>
    </source>
</evidence>
<dbReference type="Proteomes" id="UP000035553">
    <property type="component" value="Unassembled WGS sequence"/>
</dbReference>
<name>A0A0U1QPQ7_9BACL</name>
<dbReference type="InterPro" id="IPR051169">
    <property type="entry name" value="NADH-Q_oxidoreductase"/>
</dbReference>
<keyword evidence="8" id="KW-1185">Reference proteome</keyword>
<protein>
    <submittedName>
        <fullName evidence="7">NADH dehydrogenase</fullName>
    </submittedName>
</protein>
<evidence type="ECO:0000256" key="4">
    <source>
        <dbReference type="ARBA" id="ARBA00022827"/>
    </source>
</evidence>
<dbReference type="PRINTS" id="PR00368">
    <property type="entry name" value="FADPNR"/>
</dbReference>
<dbReference type="GO" id="GO:0019646">
    <property type="term" value="P:aerobic electron transport chain"/>
    <property type="evidence" value="ECO:0007669"/>
    <property type="project" value="TreeGrafter"/>
</dbReference>
<dbReference type="Pfam" id="PF07992">
    <property type="entry name" value="Pyr_redox_2"/>
    <property type="match status" value="1"/>
</dbReference>
<sequence length="405" mass="44905">MSKPKIVILGAGYGGMMTAVRLEKELKAEDADITLVNKHNYHYQTTWLHEAAAGTIHHDRTRMLIKNVINTKRVKFVQDTVGSIDRENKKVALKNGEIEYDYLIVALGFESNTFGIKGLAENAFAIRSVNTARKIREHIEYKFASYNNDPDAKDSDLTIVVGGAGLSGIEFLGELVDRIPDLCKEYDIDPNKVKIVDVEGMPFVLPPFDRELAKYAQNYLESKGVTFKLSTFIKEATPEGVKVQKKDSEELEEIQAGTVVWTGGVKANHIPADSGFETNRGKIQVTEDLRYPEDDHIFAVGDVAVVFPKDAERPYPPTAQIAIQEAENLAKNIKHILHGEKTEAFVYKPKGTVASLGEKQAIGVVFDHKLTGKPAAAMKKVIDDRYLLMLGGVPLVLKKGKLNLL</sequence>
<dbReference type="PANTHER" id="PTHR42913:SF3">
    <property type="entry name" value="64 KDA MITOCHONDRIAL NADH DEHYDROGENASE (EUROFUNG)"/>
    <property type="match status" value="1"/>
</dbReference>
<dbReference type="SUPFAM" id="SSF51905">
    <property type="entry name" value="FAD/NAD(P)-binding domain"/>
    <property type="match status" value="2"/>
</dbReference>
<evidence type="ECO:0000256" key="1">
    <source>
        <dbReference type="ARBA" id="ARBA00001974"/>
    </source>
</evidence>
<dbReference type="AlphaFoldDB" id="A0A0U1QPQ7"/>
<feature type="domain" description="FAD/NAD(P)-binding" evidence="6">
    <location>
        <begin position="5"/>
        <end position="326"/>
    </location>
</feature>
<dbReference type="STRING" id="1069536.SINU_06305"/>
<keyword evidence="5" id="KW-0560">Oxidoreductase</keyword>
<evidence type="ECO:0000313" key="8">
    <source>
        <dbReference type="Proteomes" id="UP000035553"/>
    </source>
</evidence>
<proteinExistence type="inferred from homology"/>
<dbReference type="RefSeq" id="WP_010024230.1">
    <property type="nucleotide sequence ID" value="NZ_AFVQ02000079.1"/>
</dbReference>
<accession>A0A0U1QPQ7</accession>
<comment type="similarity">
    <text evidence="2">Belongs to the NADH dehydrogenase family.</text>
</comment>
<dbReference type="InterPro" id="IPR023753">
    <property type="entry name" value="FAD/NAD-binding_dom"/>
</dbReference>